<dbReference type="EMBL" id="ML120351">
    <property type="protein sequence ID" value="RPB06192.1"/>
    <property type="molecule type" value="Genomic_DNA"/>
</dbReference>
<evidence type="ECO:0008006" key="4">
    <source>
        <dbReference type="Google" id="ProtNLM"/>
    </source>
</evidence>
<proteinExistence type="predicted"/>
<name>A0A3N4KA51_9PEZI</name>
<dbReference type="AlphaFoldDB" id="A0A3N4KA51"/>
<organism evidence="2 3">
    <name type="scientific">Choiromyces venosus 120613-1</name>
    <dbReference type="NCBI Taxonomy" id="1336337"/>
    <lineage>
        <taxon>Eukaryota</taxon>
        <taxon>Fungi</taxon>
        <taxon>Dikarya</taxon>
        <taxon>Ascomycota</taxon>
        <taxon>Pezizomycotina</taxon>
        <taxon>Pezizomycetes</taxon>
        <taxon>Pezizales</taxon>
        <taxon>Tuberaceae</taxon>
        <taxon>Choiromyces</taxon>
    </lineage>
</organism>
<dbReference type="Proteomes" id="UP000276215">
    <property type="component" value="Unassembled WGS sequence"/>
</dbReference>
<reference evidence="2 3" key="1">
    <citation type="journal article" date="2018" name="Nat. Ecol. Evol.">
        <title>Pezizomycetes genomes reveal the molecular basis of ectomycorrhizal truffle lifestyle.</title>
        <authorList>
            <person name="Murat C."/>
            <person name="Payen T."/>
            <person name="Noel B."/>
            <person name="Kuo A."/>
            <person name="Morin E."/>
            <person name="Chen J."/>
            <person name="Kohler A."/>
            <person name="Krizsan K."/>
            <person name="Balestrini R."/>
            <person name="Da Silva C."/>
            <person name="Montanini B."/>
            <person name="Hainaut M."/>
            <person name="Levati E."/>
            <person name="Barry K.W."/>
            <person name="Belfiori B."/>
            <person name="Cichocki N."/>
            <person name="Clum A."/>
            <person name="Dockter R.B."/>
            <person name="Fauchery L."/>
            <person name="Guy J."/>
            <person name="Iotti M."/>
            <person name="Le Tacon F."/>
            <person name="Lindquist E.A."/>
            <person name="Lipzen A."/>
            <person name="Malagnac F."/>
            <person name="Mello A."/>
            <person name="Molinier V."/>
            <person name="Miyauchi S."/>
            <person name="Poulain J."/>
            <person name="Riccioni C."/>
            <person name="Rubini A."/>
            <person name="Sitrit Y."/>
            <person name="Splivallo R."/>
            <person name="Traeger S."/>
            <person name="Wang M."/>
            <person name="Zifcakova L."/>
            <person name="Wipf D."/>
            <person name="Zambonelli A."/>
            <person name="Paolocci F."/>
            <person name="Nowrousian M."/>
            <person name="Ottonello S."/>
            <person name="Baldrian P."/>
            <person name="Spatafora J.W."/>
            <person name="Henrissat B."/>
            <person name="Nagy L.G."/>
            <person name="Aury J.M."/>
            <person name="Wincker P."/>
            <person name="Grigoriev I.V."/>
            <person name="Bonfante P."/>
            <person name="Martin F.M."/>
        </authorList>
    </citation>
    <scope>NUCLEOTIDE SEQUENCE [LARGE SCALE GENOMIC DNA]</scope>
    <source>
        <strain evidence="2 3">120613-1</strain>
    </source>
</reference>
<feature type="transmembrane region" description="Helical" evidence="1">
    <location>
        <begin position="46"/>
        <end position="64"/>
    </location>
</feature>
<keyword evidence="1" id="KW-0812">Transmembrane</keyword>
<feature type="transmembrane region" description="Helical" evidence="1">
    <location>
        <begin position="15"/>
        <end position="34"/>
    </location>
</feature>
<evidence type="ECO:0000256" key="1">
    <source>
        <dbReference type="SAM" id="Phobius"/>
    </source>
</evidence>
<keyword evidence="1" id="KW-0472">Membrane</keyword>
<gene>
    <name evidence="2" type="ORF">L873DRAFT_30606</name>
</gene>
<evidence type="ECO:0000313" key="3">
    <source>
        <dbReference type="Proteomes" id="UP000276215"/>
    </source>
</evidence>
<protein>
    <recommendedName>
        <fullName evidence="4">Transmembrane protein</fullName>
    </recommendedName>
</protein>
<sequence>MVYQVMYENDLCGVFLLYSMRLLIVLPCIGLLFAQRSLLYIGVQLQLGRGSTLLFYFILFLYFFDEKNGVSPPHALREKKCNLVSDEDHVRVSEGKGFKGRGRGNIVP</sequence>
<evidence type="ECO:0000313" key="2">
    <source>
        <dbReference type="EMBL" id="RPB06192.1"/>
    </source>
</evidence>
<accession>A0A3N4KA51</accession>
<keyword evidence="3" id="KW-1185">Reference proteome</keyword>
<keyword evidence="1" id="KW-1133">Transmembrane helix</keyword>